<dbReference type="OrthoDB" id="185373at2759"/>
<protein>
    <recommendedName>
        <fullName evidence="5">Pentatricopeptide repeat protein</fullName>
    </recommendedName>
</protein>
<name>A0A9Q0ARZ2_9PEZI</name>
<keyword evidence="1" id="KW-0677">Repeat</keyword>
<dbReference type="Gene3D" id="1.25.40.10">
    <property type="entry name" value="Tetratricopeptide repeat domain"/>
    <property type="match status" value="2"/>
</dbReference>
<dbReference type="PANTHER" id="PTHR47447">
    <property type="entry name" value="OS03G0856100 PROTEIN"/>
    <property type="match status" value="1"/>
</dbReference>
<dbReference type="Proteomes" id="UP000829685">
    <property type="component" value="Unassembled WGS sequence"/>
</dbReference>
<accession>A0A9Q0ARZ2</accession>
<dbReference type="AlphaFoldDB" id="A0A9Q0ARZ2"/>
<dbReference type="PANTHER" id="PTHR47447:SF25">
    <property type="entry name" value="SAP DOMAIN-CONTAINING PROTEIN"/>
    <property type="match status" value="1"/>
</dbReference>
<dbReference type="InterPro" id="IPR011990">
    <property type="entry name" value="TPR-like_helical_dom_sf"/>
</dbReference>
<sequence length="831" mass="93959">MSSKTILLERGPRDYICKSCLSALRRQPARPPARWGVRHASQAAAAQVSGPPRKKPLPTDDPERLRTLRKLGLLKEEGRDTQLKVNYFEEAEGGKLRRLDSHEQFAGSVNDAGGEFSAQLEELEKGYGEASKLFDLFEKADIEERKLHNKVVDDQLNSGLDKALDSTQRLDPAAINALDELSDELERTSTGPMLIDLNHPYAARWNTNEMIRINKLNNNLDLAARQLDRGNVNAKGFELWKWYSAARKTLARNWETVPAATWEVLWEVFSIESSKNPNRWSHVHNLAKDMNEAGFKLVPQRQLMAIEALFLEGWHKEAIENHKKSVATLGTDSKTFLDFWQLGLRMYCHSGDLERAERLLDIIFESSYQYDPRVAFPLIRAFGQKSETVDKAYELYRVARSKLGDAMTIEDYDEIVSSFLAADQAEKALWIFVEMMTNGRIDLRHMSNLPPSVANGFFIGKWLKRLIGTGDFDGAYNALLHVKAKGVMPSPIVVNVLVGAWLRSGSAENIEKAEMIAWAMINSRIMFVQDRAQRGSLAKSIIPSTGLASPITVKHSRDGWPSATLETFSLLAESFKDRGVLTKMEELWRAFRAAEIGPDSFFMNQMLFSLLRNGQGKNVRGLYRALTDEFKLDKLQPDSWTFLALWQALAVNRLQTLRPEQVPTERVASRELFAEMVGYAASFQKEGMDSQLARNIMHTFRQLEDPFGMLVAFRALRQVFQVSNAGSMVLELLAGTTNVEKAAGSVKLRKNLVAATQRIEHYLSQRQKEMVKAGQLRKKQDIPEEVRTVEMANLLELHLESQLAKVPNAQELFMQAAQEMGVYSSESDDVD</sequence>
<organism evidence="3 4">
    <name type="scientific">Neoarthrinium moseri</name>
    <dbReference type="NCBI Taxonomy" id="1658444"/>
    <lineage>
        <taxon>Eukaryota</taxon>
        <taxon>Fungi</taxon>
        <taxon>Dikarya</taxon>
        <taxon>Ascomycota</taxon>
        <taxon>Pezizomycotina</taxon>
        <taxon>Sordariomycetes</taxon>
        <taxon>Xylariomycetidae</taxon>
        <taxon>Amphisphaeriales</taxon>
        <taxon>Apiosporaceae</taxon>
        <taxon>Neoarthrinium</taxon>
    </lineage>
</organism>
<evidence type="ECO:0000313" key="3">
    <source>
        <dbReference type="EMBL" id="KAI1874511.1"/>
    </source>
</evidence>
<evidence type="ECO:0008006" key="5">
    <source>
        <dbReference type="Google" id="ProtNLM"/>
    </source>
</evidence>
<evidence type="ECO:0000256" key="1">
    <source>
        <dbReference type="ARBA" id="ARBA00022737"/>
    </source>
</evidence>
<evidence type="ECO:0000313" key="4">
    <source>
        <dbReference type="Proteomes" id="UP000829685"/>
    </source>
</evidence>
<keyword evidence="4" id="KW-1185">Reference proteome</keyword>
<dbReference type="EMBL" id="JAFIMR010000009">
    <property type="protein sequence ID" value="KAI1874511.1"/>
    <property type="molecule type" value="Genomic_DNA"/>
</dbReference>
<proteinExistence type="predicted"/>
<reference evidence="3" key="1">
    <citation type="submission" date="2021-03" db="EMBL/GenBank/DDBJ databases">
        <title>Revisited historic fungal species revealed as producer of novel bioactive compounds through whole genome sequencing and comparative genomics.</title>
        <authorList>
            <person name="Vignolle G.A."/>
            <person name="Hochenegger N."/>
            <person name="Mach R.L."/>
            <person name="Mach-Aigner A.R."/>
            <person name="Javad Rahimi M."/>
            <person name="Salim K.A."/>
            <person name="Chan C.M."/>
            <person name="Lim L.B.L."/>
            <person name="Cai F."/>
            <person name="Druzhinina I.S."/>
            <person name="U'Ren J.M."/>
            <person name="Derntl C."/>
        </authorList>
    </citation>
    <scope>NUCLEOTIDE SEQUENCE</scope>
    <source>
        <strain evidence="3">TUCIM 5799</strain>
    </source>
</reference>
<evidence type="ECO:0000256" key="2">
    <source>
        <dbReference type="SAM" id="MobiDB-lite"/>
    </source>
</evidence>
<comment type="caution">
    <text evidence="3">The sequence shown here is derived from an EMBL/GenBank/DDBJ whole genome shotgun (WGS) entry which is preliminary data.</text>
</comment>
<feature type="region of interest" description="Disordered" evidence="2">
    <location>
        <begin position="35"/>
        <end position="62"/>
    </location>
</feature>
<gene>
    <name evidence="3" type="ORF">JX265_004719</name>
</gene>